<sequence>MHKHDGAFSEMTAIALYRPLKTRIGEKAAMVAAFVFSGLLHELAISVPVKTGYGLPLLYFFIQGILIMIERKLEYNGILKNKLVAKCWVFAGLILPFPVLFHKWFLKGIIWPLISW</sequence>
<name>A0A098LGD2_9BACT</name>
<evidence type="ECO:0000256" key="1">
    <source>
        <dbReference type="SAM" id="Phobius"/>
    </source>
</evidence>
<proteinExistence type="predicted"/>
<keyword evidence="1" id="KW-0472">Membrane</keyword>
<dbReference type="AlphaFoldDB" id="A0A098LGD2"/>
<evidence type="ECO:0000313" key="2">
    <source>
        <dbReference type="EMBL" id="GAL85519.1"/>
    </source>
</evidence>
<gene>
    <name evidence="2" type="ORF">MYP_2748</name>
</gene>
<evidence type="ECO:0008006" key="4">
    <source>
        <dbReference type="Google" id="ProtNLM"/>
    </source>
</evidence>
<dbReference type="STRING" id="153721.MYP_2748"/>
<accession>A0A098LGD2</accession>
<dbReference type="eggNOG" id="ENOG502ZT7B">
    <property type="taxonomic scope" value="Bacteria"/>
</dbReference>
<dbReference type="EMBL" id="BBLT01000005">
    <property type="protein sequence ID" value="GAL85519.1"/>
    <property type="molecule type" value="Genomic_DNA"/>
</dbReference>
<feature type="transmembrane region" description="Helical" evidence="1">
    <location>
        <begin position="53"/>
        <end position="71"/>
    </location>
</feature>
<keyword evidence="1" id="KW-1133">Transmembrane helix</keyword>
<organism evidence="2 3">
    <name type="scientific">Sporocytophaga myxococcoides</name>
    <dbReference type="NCBI Taxonomy" id="153721"/>
    <lineage>
        <taxon>Bacteria</taxon>
        <taxon>Pseudomonadati</taxon>
        <taxon>Bacteroidota</taxon>
        <taxon>Cytophagia</taxon>
        <taxon>Cytophagales</taxon>
        <taxon>Cytophagaceae</taxon>
        <taxon>Sporocytophaga</taxon>
    </lineage>
</organism>
<keyword evidence="1" id="KW-0812">Transmembrane</keyword>
<dbReference type="Proteomes" id="UP000030185">
    <property type="component" value="Unassembled WGS sequence"/>
</dbReference>
<comment type="caution">
    <text evidence="2">The sequence shown here is derived from an EMBL/GenBank/DDBJ whole genome shotgun (WGS) entry which is preliminary data.</text>
</comment>
<protein>
    <recommendedName>
        <fullName evidence="4">Wax synthase domain-containing protein</fullName>
    </recommendedName>
</protein>
<feature type="transmembrane region" description="Helical" evidence="1">
    <location>
        <begin position="83"/>
        <end position="106"/>
    </location>
</feature>
<keyword evidence="3" id="KW-1185">Reference proteome</keyword>
<reference evidence="2 3" key="1">
    <citation type="submission" date="2014-09" db="EMBL/GenBank/DDBJ databases">
        <title>Sporocytophaga myxococcoides PG-01 genome sequencing.</title>
        <authorList>
            <person name="Liu L."/>
            <person name="Gao P.J."/>
            <person name="Chen G.J."/>
            <person name="Wang L.S."/>
        </authorList>
    </citation>
    <scope>NUCLEOTIDE SEQUENCE [LARGE SCALE GENOMIC DNA]</scope>
    <source>
        <strain evidence="2 3">PG-01</strain>
    </source>
</reference>
<evidence type="ECO:0000313" key="3">
    <source>
        <dbReference type="Proteomes" id="UP000030185"/>
    </source>
</evidence>